<proteinExistence type="predicted"/>
<keyword evidence="1" id="KW-0812">Transmembrane</keyword>
<keyword evidence="1" id="KW-0472">Membrane</keyword>
<protein>
    <recommendedName>
        <fullName evidence="4">YtkA-like domain-containing protein</fullName>
    </recommendedName>
</protein>
<evidence type="ECO:0000313" key="3">
    <source>
        <dbReference type="Proteomes" id="UP001163687"/>
    </source>
</evidence>
<name>A0AA35CKS8_9FIRM</name>
<dbReference type="RefSeq" id="WP_264841801.1">
    <property type="nucleotide sequence ID" value="NZ_AP025628.1"/>
</dbReference>
<organism evidence="2 3">
    <name type="scientific">Caldinitratiruptor microaerophilus</name>
    <dbReference type="NCBI Taxonomy" id="671077"/>
    <lineage>
        <taxon>Bacteria</taxon>
        <taxon>Bacillati</taxon>
        <taxon>Bacillota</taxon>
        <taxon>Clostridia</taxon>
        <taxon>Eubacteriales</taxon>
        <taxon>Symbiobacteriaceae</taxon>
        <taxon>Caldinitratiruptor</taxon>
    </lineage>
</organism>
<keyword evidence="3" id="KW-1185">Reference proteome</keyword>
<dbReference type="KEGG" id="cmic:caldi_22140"/>
<evidence type="ECO:0008006" key="4">
    <source>
        <dbReference type="Google" id="ProtNLM"/>
    </source>
</evidence>
<gene>
    <name evidence="2" type="ORF">caldi_22140</name>
</gene>
<reference evidence="2" key="1">
    <citation type="submission" date="2022-03" db="EMBL/GenBank/DDBJ databases">
        <title>Complete genome sequence of Caldinitratiruptor microaerophilus.</title>
        <authorList>
            <person name="Mukaiyama R."/>
            <person name="Nishiyama T."/>
            <person name="Ueda K."/>
        </authorList>
    </citation>
    <scope>NUCLEOTIDE SEQUENCE</scope>
    <source>
        <strain evidence="2">JCM 16183</strain>
    </source>
</reference>
<evidence type="ECO:0000256" key="1">
    <source>
        <dbReference type="SAM" id="Phobius"/>
    </source>
</evidence>
<dbReference type="AlphaFoldDB" id="A0AA35CKS8"/>
<keyword evidence="1" id="KW-1133">Transmembrane helix</keyword>
<feature type="transmembrane region" description="Helical" evidence="1">
    <location>
        <begin position="154"/>
        <end position="173"/>
    </location>
</feature>
<sequence>MNDAAFSAGMRSSAIRVALAAVLWLGLLVAPAGAGSARATGAGGLRAEVTGEAMQDGRAVYTLRLTDPAGVPVAGARARLEAELPGAVYATSGAGLSGLVDGTFAPAGQPGLYRAEVRYPARGIWQVRVEVEVAGQRLVASLTENVGGVWSEEARGAVLLGFLAAITSLWMGLSVRRRSAAVRVPGKGGSR</sequence>
<evidence type="ECO:0000313" key="2">
    <source>
        <dbReference type="EMBL" id="BDG61124.1"/>
    </source>
</evidence>
<dbReference type="EMBL" id="AP025628">
    <property type="protein sequence ID" value="BDG61124.1"/>
    <property type="molecule type" value="Genomic_DNA"/>
</dbReference>
<dbReference type="Proteomes" id="UP001163687">
    <property type="component" value="Chromosome"/>
</dbReference>
<accession>A0AA35CKS8</accession>